<comment type="subcellular location">
    <subcellularLocation>
        <location evidence="1">Membrane</location>
        <topology evidence="1">Multi-pass membrane protein</topology>
    </subcellularLocation>
</comment>
<evidence type="ECO:0000259" key="8">
    <source>
        <dbReference type="Pfam" id="PF21904"/>
    </source>
</evidence>
<feature type="transmembrane region" description="Helical" evidence="6">
    <location>
        <begin position="314"/>
        <end position="337"/>
    </location>
</feature>
<reference evidence="9" key="1">
    <citation type="submission" date="2018-02" db="EMBL/GenBank/DDBJ databases">
        <authorList>
            <person name="Cohen D.B."/>
            <person name="Kent A.D."/>
        </authorList>
    </citation>
    <scope>NUCLEOTIDE SEQUENCE</scope>
</reference>
<gene>
    <name evidence="9" type="ORF">FSB_LOCUS12933</name>
</gene>
<evidence type="ECO:0000256" key="2">
    <source>
        <dbReference type="ARBA" id="ARBA00022692"/>
    </source>
</evidence>
<feature type="transmembrane region" description="Helical" evidence="6">
    <location>
        <begin position="209"/>
        <end position="228"/>
    </location>
</feature>
<feature type="transmembrane region" description="Helical" evidence="6">
    <location>
        <begin position="365"/>
        <end position="386"/>
    </location>
</feature>
<evidence type="ECO:0000313" key="9">
    <source>
        <dbReference type="EMBL" id="SPC85051.1"/>
    </source>
</evidence>
<dbReference type="GO" id="GO:0005794">
    <property type="term" value="C:Golgi apparatus"/>
    <property type="evidence" value="ECO:0007669"/>
    <property type="project" value="TreeGrafter"/>
</dbReference>
<dbReference type="GO" id="GO:0016020">
    <property type="term" value="C:membrane"/>
    <property type="evidence" value="ECO:0007669"/>
    <property type="project" value="UniProtKB-SubCell"/>
</dbReference>
<dbReference type="PANTHER" id="PTHR21229">
    <property type="entry name" value="LUNG SEVEN TRANSMEMBRANE RECEPTOR"/>
    <property type="match status" value="1"/>
</dbReference>
<feature type="transmembrane region" description="Helical" evidence="6">
    <location>
        <begin position="177"/>
        <end position="197"/>
    </location>
</feature>
<dbReference type="InterPro" id="IPR009637">
    <property type="entry name" value="GPR107/GPR108-like"/>
</dbReference>
<feature type="transmembrane region" description="Helical" evidence="6">
    <location>
        <begin position="284"/>
        <end position="302"/>
    </location>
</feature>
<keyword evidence="2 6" id="KW-0812">Transmembrane</keyword>
<proteinExistence type="predicted"/>
<evidence type="ECO:0000259" key="7">
    <source>
        <dbReference type="Pfam" id="PF06814"/>
    </source>
</evidence>
<evidence type="ECO:0000256" key="4">
    <source>
        <dbReference type="ARBA" id="ARBA00022989"/>
    </source>
</evidence>
<dbReference type="EMBL" id="OIVN01000753">
    <property type="protein sequence ID" value="SPC85051.1"/>
    <property type="molecule type" value="Genomic_DNA"/>
</dbReference>
<accession>A0A2N9FDS9</accession>
<feature type="domain" description="GOST seven transmembrane" evidence="7">
    <location>
        <begin position="179"/>
        <end position="419"/>
    </location>
</feature>
<dbReference type="AlphaFoldDB" id="A0A2N9FDS9"/>
<evidence type="ECO:0000256" key="1">
    <source>
        <dbReference type="ARBA" id="ARBA00004141"/>
    </source>
</evidence>
<evidence type="ECO:0000256" key="6">
    <source>
        <dbReference type="SAM" id="Phobius"/>
    </source>
</evidence>
<keyword evidence="3" id="KW-0732">Signal</keyword>
<dbReference type="InterPro" id="IPR053937">
    <property type="entry name" value="GOST_TM"/>
</dbReference>
<dbReference type="PANTHER" id="PTHR21229:SF21">
    <property type="entry name" value="OS04G0508600 PROTEIN"/>
    <property type="match status" value="1"/>
</dbReference>
<keyword evidence="4 6" id="KW-1133">Transmembrane helix</keyword>
<feature type="domain" description="CAND6/7 N-terminal" evidence="8">
    <location>
        <begin position="38"/>
        <end position="161"/>
    </location>
</feature>
<evidence type="ECO:0000256" key="5">
    <source>
        <dbReference type="ARBA" id="ARBA00023136"/>
    </source>
</evidence>
<organism evidence="9">
    <name type="scientific">Fagus sylvatica</name>
    <name type="common">Beechnut</name>
    <dbReference type="NCBI Taxonomy" id="28930"/>
    <lineage>
        <taxon>Eukaryota</taxon>
        <taxon>Viridiplantae</taxon>
        <taxon>Streptophyta</taxon>
        <taxon>Embryophyta</taxon>
        <taxon>Tracheophyta</taxon>
        <taxon>Spermatophyta</taxon>
        <taxon>Magnoliopsida</taxon>
        <taxon>eudicotyledons</taxon>
        <taxon>Gunneridae</taxon>
        <taxon>Pentapetalae</taxon>
        <taxon>rosids</taxon>
        <taxon>fabids</taxon>
        <taxon>Fagales</taxon>
        <taxon>Fagaceae</taxon>
        <taxon>Fagus</taxon>
    </lineage>
</organism>
<protein>
    <submittedName>
        <fullName evidence="9">Uncharacterized protein</fullName>
    </submittedName>
</protein>
<feature type="transmembrane region" description="Helical" evidence="6">
    <location>
        <begin position="248"/>
        <end position="272"/>
    </location>
</feature>
<feature type="transmembrane region" description="Helical" evidence="6">
    <location>
        <begin position="392"/>
        <end position="411"/>
    </location>
</feature>
<name>A0A2N9FDS9_FAGSY</name>
<dbReference type="InterPro" id="IPR054103">
    <property type="entry name" value="CAND6-7_N"/>
</dbReference>
<dbReference type="Pfam" id="PF06814">
    <property type="entry name" value="GOST_TM"/>
    <property type="match status" value="1"/>
</dbReference>
<evidence type="ECO:0000256" key="3">
    <source>
        <dbReference type="ARBA" id="ARBA00022729"/>
    </source>
</evidence>
<sequence length="441" mass="50950">METFNIFPLNHYPILQLSYALLIISTIPFALSEIRNSHIIDDSRGVIDFHKFGFSQHGQAFISIKDISWKSKNHTAKLNASSMGFVLLNDSSILPLFEEYNCILSSPRFVKVLFTFEKLTRNSSTYNVSIAIDEPGQIGLIFGNCQPEFEVSMDVHTVMYNVRHGEKDFLPVGQTKLPMIFFLLFLTYTVFFIIWVFICIKQRAIVERIHIIMGALLLFKTLNMICAFEDKIYVRKTGAPPLGWDVAYYLSGLFKGIILFTVIVLIGTGWSFLKPYLQEREKKVLMVVIPLQILENIAYVVLEETSLASTTWLSIWHIIFFLVDMMCCLAVFLPILWSISSLEEASKTEGKAARTLEKLTLFRRFYMVIVTYIYFTRCIVLVVDMGDYQFEWVTNAAAEGANLAFYVFLFYNFKPIKRNPYLVIDEEEENDARKLLETDCW</sequence>
<keyword evidence="5 6" id="KW-0472">Membrane</keyword>
<dbReference type="Pfam" id="PF21904">
    <property type="entry name" value="CAND6-7_N"/>
    <property type="match status" value="1"/>
</dbReference>